<evidence type="ECO:0000313" key="12">
    <source>
        <dbReference type="RefSeq" id="XP_011026643.1"/>
    </source>
</evidence>
<keyword evidence="10" id="KW-0472">Membrane</keyword>
<protein>
    <submittedName>
        <fullName evidence="12">Probable polygalacturonase At3g15720</fullName>
    </submittedName>
</protein>
<accession>A0AAJ6UB51</accession>
<proteinExistence type="inferred from homology"/>
<dbReference type="InterPro" id="IPR000743">
    <property type="entry name" value="Glyco_hydro_28"/>
</dbReference>
<keyword evidence="11" id="KW-1185">Reference proteome</keyword>
<dbReference type="SUPFAM" id="SSF51126">
    <property type="entry name" value="Pectin lyase-like"/>
    <property type="match status" value="1"/>
</dbReference>
<dbReference type="InterPro" id="IPR011050">
    <property type="entry name" value="Pectin_lyase_fold/virulence"/>
</dbReference>
<feature type="transmembrane region" description="Helical" evidence="10">
    <location>
        <begin position="21"/>
        <end position="46"/>
    </location>
</feature>
<dbReference type="Proteomes" id="UP000694918">
    <property type="component" value="Unplaced"/>
</dbReference>
<dbReference type="KEGG" id="peu:105127175"/>
<keyword evidence="3" id="KW-0134">Cell wall</keyword>
<keyword evidence="10" id="KW-0812">Transmembrane</keyword>
<keyword evidence="4" id="KW-0964">Secreted</keyword>
<dbReference type="InterPro" id="IPR012334">
    <property type="entry name" value="Pectin_lyas_fold"/>
</dbReference>
<dbReference type="GO" id="GO:0005975">
    <property type="term" value="P:carbohydrate metabolic process"/>
    <property type="evidence" value="ECO:0007669"/>
    <property type="project" value="InterPro"/>
</dbReference>
<dbReference type="GO" id="GO:0004650">
    <property type="term" value="F:polygalacturonase activity"/>
    <property type="evidence" value="ECO:0007669"/>
    <property type="project" value="InterPro"/>
</dbReference>
<evidence type="ECO:0000256" key="10">
    <source>
        <dbReference type="SAM" id="Phobius"/>
    </source>
</evidence>
<dbReference type="RefSeq" id="XP_011026643.1">
    <property type="nucleotide sequence ID" value="XM_011028341.1"/>
</dbReference>
<keyword evidence="6 9" id="KW-0326">Glycosidase</keyword>
<dbReference type="SMART" id="SM00710">
    <property type="entry name" value="PbH1"/>
    <property type="match status" value="4"/>
</dbReference>
<name>A0AAJ6UB51_POPEU</name>
<dbReference type="AlphaFoldDB" id="A0AAJ6UB51"/>
<evidence type="ECO:0000256" key="7">
    <source>
        <dbReference type="ARBA" id="ARBA00023316"/>
    </source>
</evidence>
<dbReference type="InterPro" id="IPR006626">
    <property type="entry name" value="PbH1"/>
</dbReference>
<evidence type="ECO:0000256" key="1">
    <source>
        <dbReference type="ARBA" id="ARBA00004191"/>
    </source>
</evidence>
<evidence type="ECO:0000256" key="4">
    <source>
        <dbReference type="ARBA" id="ARBA00022525"/>
    </source>
</evidence>
<comment type="similarity">
    <text evidence="2 9">Belongs to the glycosyl hydrolase 28 family.</text>
</comment>
<dbReference type="Pfam" id="PF00295">
    <property type="entry name" value="Glyco_hydro_28"/>
    <property type="match status" value="1"/>
</dbReference>
<keyword evidence="7" id="KW-0961">Cell wall biogenesis/degradation</keyword>
<evidence type="ECO:0000313" key="11">
    <source>
        <dbReference type="Proteomes" id="UP000694918"/>
    </source>
</evidence>
<comment type="subcellular location">
    <subcellularLocation>
        <location evidence="1">Secreted</location>
        <location evidence="1">Cell wall</location>
    </subcellularLocation>
</comment>
<organism evidence="11 12">
    <name type="scientific">Populus euphratica</name>
    <name type="common">Euphrates poplar</name>
    <dbReference type="NCBI Taxonomy" id="75702"/>
    <lineage>
        <taxon>Eukaryota</taxon>
        <taxon>Viridiplantae</taxon>
        <taxon>Streptophyta</taxon>
        <taxon>Embryophyta</taxon>
        <taxon>Tracheophyta</taxon>
        <taxon>Spermatophyta</taxon>
        <taxon>Magnoliopsida</taxon>
        <taxon>eudicotyledons</taxon>
        <taxon>Gunneridae</taxon>
        <taxon>Pentapetalae</taxon>
        <taxon>rosids</taxon>
        <taxon>fabids</taxon>
        <taxon>Malpighiales</taxon>
        <taxon>Salicaceae</taxon>
        <taxon>Saliceae</taxon>
        <taxon>Populus</taxon>
    </lineage>
</organism>
<evidence type="ECO:0000256" key="2">
    <source>
        <dbReference type="ARBA" id="ARBA00008834"/>
    </source>
</evidence>
<evidence type="ECO:0000256" key="9">
    <source>
        <dbReference type="RuleBase" id="RU361169"/>
    </source>
</evidence>
<dbReference type="PANTHER" id="PTHR31375">
    <property type="match status" value="1"/>
</dbReference>
<dbReference type="PROSITE" id="PS00502">
    <property type="entry name" value="POLYGALACTURONASE"/>
    <property type="match status" value="1"/>
</dbReference>
<sequence length="444" mass="48049">MKEKTKRRERPRGESRDKGKTELGMWLCDAYFSFLILCIAASSFGIGHGQKVFNVVDFGAIGDGQIDDTNGISQVSHYCHLTIDYVHAQAFLSAWQALCGDDAAQGTPFLQIPEGKTFLLQPVKFQGPCKAVFVHVQVQGKIIAPNTIEEWNNCQADYWIGFVGVANLNMYGSGLIDGQGSVWWMCAMQANSLNALNFEKCDDLQLSGLTHVDSPKGHIGITDCNGVLISNLNIAAPENSPNTDGIDMARSTNVHIQDSMIATGDDCVAINGGCSYINITNIACGPGHGISVGSLGKDGQYDTVEEVHVRNCSFTGTQNAARIKTWQGGSGYARKISYEQITLVASKNPIVIDQYYCDGVNNCRNSSTALQVSDVKYSGFQGTSVDEEAIRLDCSDRGCINIVMNNINITSLDPGKTTYAYCEHTSGTSWFTTPNVPCLSASGY</sequence>
<reference evidence="12" key="1">
    <citation type="submission" date="2025-08" db="UniProtKB">
        <authorList>
            <consortium name="RefSeq"/>
        </authorList>
    </citation>
    <scope>IDENTIFICATION</scope>
</reference>
<feature type="active site" evidence="8">
    <location>
        <position position="288"/>
    </location>
</feature>
<gene>
    <name evidence="12" type="primary">LOC105127175</name>
</gene>
<dbReference type="GeneID" id="105127175"/>
<dbReference type="GO" id="GO:0071555">
    <property type="term" value="P:cell wall organization"/>
    <property type="evidence" value="ECO:0007669"/>
    <property type="project" value="UniProtKB-KW"/>
</dbReference>
<evidence type="ECO:0000256" key="8">
    <source>
        <dbReference type="PROSITE-ProRule" id="PRU10052"/>
    </source>
</evidence>
<dbReference type="Gene3D" id="2.160.20.10">
    <property type="entry name" value="Single-stranded right-handed beta-helix, Pectin lyase-like"/>
    <property type="match status" value="1"/>
</dbReference>
<evidence type="ECO:0000256" key="5">
    <source>
        <dbReference type="ARBA" id="ARBA00022801"/>
    </source>
</evidence>
<evidence type="ECO:0000256" key="6">
    <source>
        <dbReference type="ARBA" id="ARBA00023295"/>
    </source>
</evidence>
<evidence type="ECO:0000256" key="3">
    <source>
        <dbReference type="ARBA" id="ARBA00022512"/>
    </source>
</evidence>
<keyword evidence="10" id="KW-1133">Transmembrane helix</keyword>
<keyword evidence="5 9" id="KW-0378">Hydrolase</keyword>